<gene>
    <name evidence="1" type="ORF">VaNZ11_012655</name>
</gene>
<organism evidence="1 2">
    <name type="scientific">Volvox africanus</name>
    <dbReference type="NCBI Taxonomy" id="51714"/>
    <lineage>
        <taxon>Eukaryota</taxon>
        <taxon>Viridiplantae</taxon>
        <taxon>Chlorophyta</taxon>
        <taxon>core chlorophytes</taxon>
        <taxon>Chlorophyceae</taxon>
        <taxon>CS clade</taxon>
        <taxon>Chlamydomonadales</taxon>
        <taxon>Volvocaceae</taxon>
        <taxon>Volvox</taxon>
    </lineage>
</organism>
<keyword evidence="2" id="KW-1185">Reference proteome</keyword>
<protein>
    <submittedName>
        <fullName evidence="1">Uncharacterized protein</fullName>
    </submittedName>
</protein>
<proteinExistence type="predicted"/>
<evidence type="ECO:0000313" key="2">
    <source>
        <dbReference type="Proteomes" id="UP001165090"/>
    </source>
</evidence>
<dbReference type="Proteomes" id="UP001165090">
    <property type="component" value="Unassembled WGS sequence"/>
</dbReference>
<evidence type="ECO:0000313" key="1">
    <source>
        <dbReference type="EMBL" id="GLI68294.1"/>
    </source>
</evidence>
<accession>A0ABQ5SES8</accession>
<comment type="caution">
    <text evidence="1">The sequence shown here is derived from an EMBL/GenBank/DDBJ whole genome shotgun (WGS) entry which is preliminary data.</text>
</comment>
<dbReference type="EMBL" id="BSDZ01000079">
    <property type="protein sequence ID" value="GLI68294.1"/>
    <property type="molecule type" value="Genomic_DNA"/>
</dbReference>
<reference evidence="1 2" key="1">
    <citation type="journal article" date="2023" name="IScience">
        <title>Expanded male sex-determining region conserved during the evolution of homothallism in the green alga Volvox.</title>
        <authorList>
            <person name="Yamamoto K."/>
            <person name="Matsuzaki R."/>
            <person name="Mahakham W."/>
            <person name="Heman W."/>
            <person name="Sekimoto H."/>
            <person name="Kawachi M."/>
            <person name="Minakuchi Y."/>
            <person name="Toyoda A."/>
            <person name="Nozaki H."/>
        </authorList>
    </citation>
    <scope>NUCLEOTIDE SEQUENCE [LARGE SCALE GENOMIC DNA]</scope>
    <source>
        <strain evidence="1 2">NIES-4468</strain>
    </source>
</reference>
<name>A0ABQ5SES8_9CHLO</name>
<sequence length="208" mass="21394">YIAAASPGAAVTAQTTTTSGASLQSIEALGAPAVARPTVIRAAGAAGGGYEDIASASWMRPAAQLPICPAWRPVGASQPHRWVVTRYPQWMGLATVEAVKAVSRVGSHNTPWILTPQATQPGMAPPQTQISFRMWIAQAPTSSPPASRAICGVGISGGVPAVVKFTANVSSNDNVGGSNKKFRWPIILSSDDRAAGMYGRGEGVIFGG</sequence>
<feature type="non-terminal residue" evidence="1">
    <location>
        <position position="1"/>
    </location>
</feature>